<protein>
    <submittedName>
        <fullName evidence="2">Arsenical resistance operon repressor</fullName>
    </submittedName>
</protein>
<sequence>VFLAPPRRVVRVLRPACPQADGRRPGRHGRRAAEGTCGPGPTAPDVDRVVPHGRRGVRVRPDRRLRLVPADDQPPPQGPARSRAARARQARRLGLLPCPPRGLERARRPLLDAGTDM</sequence>
<dbReference type="EMBL" id="CADCUL010000139">
    <property type="protein sequence ID" value="CAA9379204.1"/>
    <property type="molecule type" value="Genomic_DNA"/>
</dbReference>
<dbReference type="AlphaFoldDB" id="A0A6J4NA98"/>
<feature type="non-terminal residue" evidence="2">
    <location>
        <position position="117"/>
    </location>
</feature>
<organism evidence="2">
    <name type="scientific">uncultured Nocardioidaceae bacterium</name>
    <dbReference type="NCBI Taxonomy" id="253824"/>
    <lineage>
        <taxon>Bacteria</taxon>
        <taxon>Bacillati</taxon>
        <taxon>Actinomycetota</taxon>
        <taxon>Actinomycetes</taxon>
        <taxon>Propionibacteriales</taxon>
        <taxon>Nocardioidaceae</taxon>
        <taxon>environmental samples</taxon>
    </lineage>
</organism>
<evidence type="ECO:0000313" key="2">
    <source>
        <dbReference type="EMBL" id="CAA9379204.1"/>
    </source>
</evidence>
<name>A0A6J4NA98_9ACTN</name>
<accession>A0A6J4NA98</accession>
<proteinExistence type="predicted"/>
<feature type="region of interest" description="Disordered" evidence="1">
    <location>
        <begin position="15"/>
        <end position="117"/>
    </location>
</feature>
<evidence type="ECO:0000256" key="1">
    <source>
        <dbReference type="SAM" id="MobiDB-lite"/>
    </source>
</evidence>
<gene>
    <name evidence="2" type="ORF">AVDCRST_MAG21-1379</name>
</gene>
<reference evidence="2" key="1">
    <citation type="submission" date="2020-02" db="EMBL/GenBank/DDBJ databases">
        <authorList>
            <person name="Meier V. D."/>
        </authorList>
    </citation>
    <scope>NUCLEOTIDE SEQUENCE</scope>
    <source>
        <strain evidence="2">AVDCRST_MAG21</strain>
    </source>
</reference>
<feature type="non-terminal residue" evidence="2">
    <location>
        <position position="1"/>
    </location>
</feature>